<name>A0AAV4XY89_CAEEX</name>
<reference evidence="1 2" key="1">
    <citation type="submission" date="2021-06" db="EMBL/GenBank/DDBJ databases">
        <title>Caerostris extrusa draft genome.</title>
        <authorList>
            <person name="Kono N."/>
            <person name="Arakawa K."/>
        </authorList>
    </citation>
    <scope>NUCLEOTIDE SEQUENCE [LARGE SCALE GENOMIC DNA]</scope>
</reference>
<evidence type="ECO:0008006" key="3">
    <source>
        <dbReference type="Google" id="ProtNLM"/>
    </source>
</evidence>
<keyword evidence="2" id="KW-1185">Reference proteome</keyword>
<dbReference type="AlphaFoldDB" id="A0AAV4XY89"/>
<evidence type="ECO:0000313" key="1">
    <source>
        <dbReference type="EMBL" id="GIZ00062.1"/>
    </source>
</evidence>
<dbReference type="EMBL" id="BPLR01018496">
    <property type="protein sequence ID" value="GIZ00062.1"/>
    <property type="molecule type" value="Genomic_DNA"/>
</dbReference>
<protein>
    <recommendedName>
        <fullName evidence="3">Ribosomal protein S18</fullName>
    </recommendedName>
</protein>
<proteinExistence type="predicted"/>
<gene>
    <name evidence="1" type="ORF">CEXT_733791</name>
</gene>
<sequence>MTFYSALNSSQAHKQDAQPVKEILFFHRRMQFKRSRSQKKRVHRAVQSALAFRRRYS</sequence>
<organism evidence="1 2">
    <name type="scientific">Caerostris extrusa</name>
    <name type="common">Bark spider</name>
    <name type="synonym">Caerostris bankana</name>
    <dbReference type="NCBI Taxonomy" id="172846"/>
    <lineage>
        <taxon>Eukaryota</taxon>
        <taxon>Metazoa</taxon>
        <taxon>Ecdysozoa</taxon>
        <taxon>Arthropoda</taxon>
        <taxon>Chelicerata</taxon>
        <taxon>Arachnida</taxon>
        <taxon>Araneae</taxon>
        <taxon>Araneomorphae</taxon>
        <taxon>Entelegynae</taxon>
        <taxon>Araneoidea</taxon>
        <taxon>Araneidae</taxon>
        <taxon>Caerostris</taxon>
    </lineage>
</organism>
<evidence type="ECO:0000313" key="2">
    <source>
        <dbReference type="Proteomes" id="UP001054945"/>
    </source>
</evidence>
<accession>A0AAV4XY89</accession>
<dbReference type="Proteomes" id="UP001054945">
    <property type="component" value="Unassembled WGS sequence"/>
</dbReference>
<feature type="non-terminal residue" evidence="1">
    <location>
        <position position="57"/>
    </location>
</feature>
<comment type="caution">
    <text evidence="1">The sequence shown here is derived from an EMBL/GenBank/DDBJ whole genome shotgun (WGS) entry which is preliminary data.</text>
</comment>